<dbReference type="InterPro" id="IPR036397">
    <property type="entry name" value="RNaseH_sf"/>
</dbReference>
<dbReference type="Pfam" id="PF05380">
    <property type="entry name" value="Peptidase_A17"/>
    <property type="match status" value="1"/>
</dbReference>
<dbReference type="InterPro" id="IPR001878">
    <property type="entry name" value="Znf_CCHC"/>
</dbReference>
<dbReference type="SUPFAM" id="SSF56672">
    <property type="entry name" value="DNA/RNA polymerases"/>
    <property type="match status" value="1"/>
</dbReference>
<dbReference type="InterPro" id="IPR041588">
    <property type="entry name" value="Integrase_H2C2"/>
</dbReference>
<keyword evidence="6" id="KW-1185">Reference proteome</keyword>
<dbReference type="EnsemblMetazoa" id="XM_003388549.2">
    <property type="protein sequence ID" value="XP_003388597.1"/>
    <property type="gene ID" value="LOC100641852"/>
</dbReference>
<keyword evidence="1" id="KW-0479">Metal-binding</keyword>
<protein>
    <recommendedName>
        <fullName evidence="7">Integrase catalytic domain-containing protein</fullName>
    </recommendedName>
</protein>
<dbReference type="PANTHER" id="PTHR47331:SF1">
    <property type="entry name" value="GAG-LIKE PROTEIN"/>
    <property type="match status" value="1"/>
</dbReference>
<dbReference type="InterPro" id="IPR008042">
    <property type="entry name" value="Retrotrans_Pao"/>
</dbReference>
<dbReference type="InterPro" id="IPR012337">
    <property type="entry name" value="RNaseH-like_sf"/>
</dbReference>
<dbReference type="Gene3D" id="3.30.420.10">
    <property type="entry name" value="Ribonuclease H-like superfamily/Ribonuclease H"/>
    <property type="match status" value="1"/>
</dbReference>
<dbReference type="OrthoDB" id="8046937at2759"/>
<dbReference type="GO" id="GO:0015074">
    <property type="term" value="P:DNA integration"/>
    <property type="evidence" value="ECO:0007669"/>
    <property type="project" value="InterPro"/>
</dbReference>
<dbReference type="GO" id="GO:0003676">
    <property type="term" value="F:nucleic acid binding"/>
    <property type="evidence" value="ECO:0007669"/>
    <property type="project" value="InterPro"/>
</dbReference>
<evidence type="ECO:0000256" key="2">
    <source>
        <dbReference type="SAM" id="MobiDB-lite"/>
    </source>
</evidence>
<accession>A0A1X7UAA5</accession>
<feature type="domain" description="Integrase catalytic" evidence="4">
    <location>
        <begin position="1498"/>
        <end position="1695"/>
    </location>
</feature>
<dbReference type="InParanoid" id="A0A1X7UAA5"/>
<dbReference type="OMA" id="KECHITS"/>
<dbReference type="Pfam" id="PF03564">
    <property type="entry name" value="DUF1759"/>
    <property type="match status" value="1"/>
</dbReference>
<dbReference type="GO" id="GO:0008270">
    <property type="term" value="F:zinc ion binding"/>
    <property type="evidence" value="ECO:0007669"/>
    <property type="project" value="UniProtKB-KW"/>
</dbReference>
<sequence length="1811" mass="204543">MAQANPRRRRGTTKRSITYLTQKVEALEAQTGPPDPAVVGQAQHLKAKLESLDAEFKIHHYAVVDTITDEGEQAKEHSELDLHDDAVTDLCLRLQALVTTHSTSNQESRIFQRRFTQLRLDLDQIRDSIEGHTPDEDTCLLNQLEDRLMDLKLEHREVRSALLSSDIKDDDPLYTELTETGKAMFDHALQIKKLLRSQATAAALATERKGGVRLPKMDVPTFDGDILNWRSFWEQFVISVHDRSDLADAEKLVYLQQAIKDGSAKQAIEGLSHSGEHYPEAVSSLRARYDHPRIIHQTHVKKILNTPPVKDGSGKELRKLHDTLQQHLRALKSMEYDPSGPFLTSVIELKLDQNTLFEWQKHTQETVAVPHYQKILDFINLRARAAETSNPESKKPNVPANKKTGTRPVTTHATTTDVIKCLVCKSVSHPLYTCTKFKSFDHDQMLSVLKSNNLCMNCFRPGHVAYNCKSVHRCKHCQKPHHTLIHKETGNATPQSQAAGAPITTHTALDLKSNALLMTCIVRVHGHNGSHVEARALLDCASSASFVSEKVATGLSLKRTKQNAVISGVAGFTRRSTQQPITSFAISPISSNHKKFNVTAVIVPRVTCDLPSAPILHDQAWLHLNDLSLADPQYGQPSRVDVLLGVEIFVQVMRHGRREGPPGSPLAFQTELGWVLAGNVFDNNDSHARVITHHASVQSGDDLLRKFWEIEESPATMTPMSTDERLSVHYFDTQHYFSEDGRFVVPLPIKKEAKPIGESRSAAVRRFLSMERSLNAKGQFQELAEVMSEYFESDHAELVPEADLDKPPNEVFYLPMHTVRKETSTTTKIRAVFDASAKSSTGVSLNDTLLVGPTVHPPLIDVLLRFRSHRVALVADVSRMYRAVRLTDTDRDYHRFVWRESPKDPLKDYRMTRVTFGVSASSFMANMCVKQNAVNHALTHPHASKVVENSFYVDDALTGADSTEKAIELQRELQDLFSQAGFLLRKWNSSEREVLQHIPRELQDSMSTVAITDPQMYTKALGIEWSTSADCFRLTANELSSLDVITKRSLVSDIAKTFDVLGWFAPTIIKAKMLFQRLWELKVDWDETVPSSILETWLRWRDELHLLFKVPIPRYYFSKECHITSVQIHGFSDASKHAYAGVVYIRGIDTQGNIHVALVTSKTKVAPIKQLTIPRLELCGAQLLAQLLGHVREVLQLSLKDTFGWTDSTIVLNWLQGSPKRFKTYVCNRVSYIVEAIPSTNWFHVDGADNPADCASRGMFPSELLDHELWWKGPAWLYKSEEHWPHSKDLPPNQYEEECTEICLHTSVRIKTPVIPVNRYSNFNHLKRITAWILRFVRNSLPSRGNERFSSHLSTQELSMAESYWLSFSQHEIFGEEIETLQGQGEIPRSSMLLPLHPFMDGCGLLRVGGRAKNARLPFHNRHPVILHRKSPLVHLIVATEHVRLLHAGPTLLMAQLSTRYYIFGCHQIVRSITRACVICRRVSAKPKPPMLGQLPTARVSPDIVFDKVGIDYAGPISVKYGYVRKPTIVKAYVCVFVSLSVKAVHLEPVSDLTTEAFIATLRRFISRRGKPSVIWSDHGTNFVGAATELKDLFHFLSQHNSQQLISQFCSNQNIQWDFMPERAPHFGGLWEAAVKSFKSHLKKVTVNIKLTFEELTTILTQIEACLNSRPLTRINCNDDGIEALTPGHFLIGRPIEALPDSVDLSRPLTLLKRWHLCQSVLNHFWKRWSGEYISSLQRYAKWNTSTRNIEVDDVVIVREDGLLPTKWAMARVIGVHPGQDGIVRVVTIKTPNGTYKRPVTKVAVLIPTSN</sequence>
<dbReference type="InterPro" id="IPR005312">
    <property type="entry name" value="DUF1759"/>
</dbReference>
<dbReference type="Gene3D" id="3.30.70.270">
    <property type="match status" value="1"/>
</dbReference>
<dbReference type="EnsemblMetazoa" id="Aqu2.1.24391_001">
    <property type="protein sequence ID" value="Aqu2.1.24391_001"/>
    <property type="gene ID" value="Aqu2.1.24391"/>
</dbReference>
<feature type="domain" description="CCHC-type" evidence="3">
    <location>
        <begin position="455"/>
        <end position="470"/>
    </location>
</feature>
<evidence type="ECO:0000259" key="3">
    <source>
        <dbReference type="PROSITE" id="PS50158"/>
    </source>
</evidence>
<organism evidence="5">
    <name type="scientific">Amphimedon queenslandica</name>
    <name type="common">Sponge</name>
    <dbReference type="NCBI Taxonomy" id="400682"/>
    <lineage>
        <taxon>Eukaryota</taxon>
        <taxon>Metazoa</taxon>
        <taxon>Porifera</taxon>
        <taxon>Demospongiae</taxon>
        <taxon>Heteroscleromorpha</taxon>
        <taxon>Haplosclerida</taxon>
        <taxon>Niphatidae</taxon>
        <taxon>Amphimedon</taxon>
    </lineage>
</organism>
<keyword evidence="1" id="KW-0863">Zinc-finger</keyword>
<dbReference type="InterPro" id="IPR043128">
    <property type="entry name" value="Rev_trsase/Diguanyl_cyclase"/>
</dbReference>
<dbReference type="PROSITE" id="PS50994">
    <property type="entry name" value="INTEGRASE"/>
    <property type="match status" value="1"/>
</dbReference>
<dbReference type="Gene3D" id="2.40.70.10">
    <property type="entry name" value="Acid Proteases"/>
    <property type="match status" value="1"/>
</dbReference>
<dbReference type="InterPro" id="IPR040676">
    <property type="entry name" value="DUF5641"/>
</dbReference>
<feature type="region of interest" description="Disordered" evidence="2">
    <location>
        <begin position="387"/>
        <end position="408"/>
    </location>
</feature>
<evidence type="ECO:0000313" key="5">
    <source>
        <dbReference type="EnsemblMetazoa" id="Aqu2.1.24391_001"/>
    </source>
</evidence>
<dbReference type="InterPro" id="IPR021109">
    <property type="entry name" value="Peptidase_aspartic_dom_sf"/>
</dbReference>
<dbReference type="CDD" id="cd01644">
    <property type="entry name" value="RT_pepA17"/>
    <property type="match status" value="1"/>
</dbReference>
<dbReference type="SUPFAM" id="SSF53098">
    <property type="entry name" value="Ribonuclease H-like"/>
    <property type="match status" value="1"/>
</dbReference>
<name>A0A1X7UAA5_AMPQE</name>
<dbReference type="KEGG" id="aqu:100641852"/>
<dbReference type="Proteomes" id="UP000007879">
    <property type="component" value="Unassembled WGS sequence"/>
</dbReference>
<evidence type="ECO:0000256" key="1">
    <source>
        <dbReference type="PROSITE-ProRule" id="PRU00047"/>
    </source>
</evidence>
<dbReference type="PROSITE" id="PS50158">
    <property type="entry name" value="ZF_CCHC"/>
    <property type="match status" value="1"/>
</dbReference>
<dbReference type="Gene3D" id="3.10.10.10">
    <property type="entry name" value="HIV Type 1 Reverse Transcriptase, subunit A, domain 1"/>
    <property type="match status" value="1"/>
</dbReference>
<evidence type="ECO:0000259" key="4">
    <source>
        <dbReference type="PROSITE" id="PS50994"/>
    </source>
</evidence>
<reference evidence="5" key="2">
    <citation type="submission" date="2017-05" db="UniProtKB">
        <authorList>
            <consortium name="EnsemblMetazoa"/>
        </authorList>
    </citation>
    <scope>IDENTIFICATION</scope>
</reference>
<dbReference type="eggNOG" id="ENOG502QR56">
    <property type="taxonomic scope" value="Eukaryota"/>
</dbReference>
<gene>
    <name evidence="5" type="primary">100641852</name>
</gene>
<proteinExistence type="predicted"/>
<dbReference type="Pfam" id="PF18701">
    <property type="entry name" value="DUF5641"/>
    <property type="match status" value="1"/>
</dbReference>
<dbReference type="PANTHER" id="PTHR47331">
    <property type="entry name" value="PHD-TYPE DOMAIN-CONTAINING PROTEIN"/>
    <property type="match status" value="1"/>
</dbReference>
<reference evidence="6" key="1">
    <citation type="journal article" date="2010" name="Nature">
        <title>The Amphimedon queenslandica genome and the evolution of animal complexity.</title>
        <authorList>
            <person name="Srivastava M."/>
            <person name="Simakov O."/>
            <person name="Chapman J."/>
            <person name="Fahey B."/>
            <person name="Gauthier M.E."/>
            <person name="Mitros T."/>
            <person name="Richards G.S."/>
            <person name="Conaco C."/>
            <person name="Dacre M."/>
            <person name="Hellsten U."/>
            <person name="Larroux C."/>
            <person name="Putnam N.H."/>
            <person name="Stanke M."/>
            <person name="Adamska M."/>
            <person name="Darling A."/>
            <person name="Degnan S.M."/>
            <person name="Oakley T.H."/>
            <person name="Plachetzki D.C."/>
            <person name="Zhai Y."/>
            <person name="Adamski M."/>
            <person name="Calcino A."/>
            <person name="Cummins S.F."/>
            <person name="Goodstein D.M."/>
            <person name="Harris C."/>
            <person name="Jackson D.J."/>
            <person name="Leys S.P."/>
            <person name="Shu S."/>
            <person name="Woodcroft B.J."/>
            <person name="Vervoort M."/>
            <person name="Kosik K.S."/>
            <person name="Manning G."/>
            <person name="Degnan B.M."/>
            <person name="Rokhsar D.S."/>
        </authorList>
    </citation>
    <scope>NUCLEOTIDE SEQUENCE [LARGE SCALE GENOMIC DNA]</scope>
</reference>
<dbReference type="Pfam" id="PF17921">
    <property type="entry name" value="Integrase_H2C2"/>
    <property type="match status" value="1"/>
</dbReference>
<evidence type="ECO:0008006" key="7">
    <source>
        <dbReference type="Google" id="ProtNLM"/>
    </source>
</evidence>
<keyword evidence="1" id="KW-0862">Zinc</keyword>
<evidence type="ECO:0000313" key="6">
    <source>
        <dbReference type="Proteomes" id="UP000007879"/>
    </source>
</evidence>
<dbReference type="InterPro" id="IPR001584">
    <property type="entry name" value="Integrase_cat-core"/>
</dbReference>
<dbReference type="InterPro" id="IPR043502">
    <property type="entry name" value="DNA/RNA_pol_sf"/>
</dbReference>